<evidence type="ECO:0000313" key="2">
    <source>
        <dbReference type="Proteomes" id="UP000019102"/>
    </source>
</evidence>
<evidence type="ECO:0008006" key="3">
    <source>
        <dbReference type="Google" id="ProtNLM"/>
    </source>
</evidence>
<dbReference type="eggNOG" id="ENOG5033HF7">
    <property type="taxonomic scope" value="Bacteria"/>
</dbReference>
<dbReference type="Pfam" id="PF11256">
    <property type="entry name" value="SAV0927-like"/>
    <property type="match status" value="1"/>
</dbReference>
<dbReference type="RefSeq" id="WP_035722926.1">
    <property type="nucleotide sequence ID" value="NZ_BAVS01000007.1"/>
</dbReference>
<proteinExistence type="predicted"/>
<dbReference type="OrthoDB" id="2381902at2"/>
<sequence>MEHNKPEYLLDNNEESSTRFISFKGDTERFDLAIISSKSLKNDFLVMDLNSNKYSKVNAATIDKANYLEHAFQYNEMEAEDFRFYVRPLLNEN</sequence>
<keyword evidence="2" id="KW-1185">Reference proteome</keyword>
<dbReference type="InterPro" id="IPR021415">
    <property type="entry name" value="SAV0927-like"/>
</dbReference>
<accession>W4VJD2</accession>
<protein>
    <recommendedName>
        <fullName evidence="3">DUF3055 family protein</fullName>
    </recommendedName>
</protein>
<dbReference type="AlphaFoldDB" id="W4VJD2"/>
<dbReference type="Proteomes" id="UP000019102">
    <property type="component" value="Unassembled WGS sequence"/>
</dbReference>
<reference evidence="1 2" key="1">
    <citation type="journal article" date="2014" name="Genome Announc.">
        <title>Draft Genome Sequence of the Boron-Tolerant and Moderately Halotolerant Bacterium Gracilibacillus boraciitolerans JCM 21714T.</title>
        <authorList>
            <person name="Ahmed I."/>
            <person name="Oshima K."/>
            <person name="Suda W."/>
            <person name="Kitamura K."/>
            <person name="Iida T."/>
            <person name="Ohmori Y."/>
            <person name="Fujiwara T."/>
            <person name="Hattori M."/>
            <person name="Ohkuma M."/>
        </authorList>
    </citation>
    <scope>NUCLEOTIDE SEQUENCE [LARGE SCALE GENOMIC DNA]</scope>
    <source>
        <strain evidence="1 2">JCM 21714</strain>
    </source>
</reference>
<organism evidence="1 2">
    <name type="scientific">Gracilibacillus boraciitolerans JCM 21714</name>
    <dbReference type="NCBI Taxonomy" id="1298598"/>
    <lineage>
        <taxon>Bacteria</taxon>
        <taxon>Bacillati</taxon>
        <taxon>Bacillota</taxon>
        <taxon>Bacilli</taxon>
        <taxon>Bacillales</taxon>
        <taxon>Bacillaceae</taxon>
        <taxon>Gracilibacillus</taxon>
    </lineage>
</organism>
<dbReference type="EMBL" id="BAVS01000007">
    <property type="protein sequence ID" value="GAE92879.1"/>
    <property type="molecule type" value="Genomic_DNA"/>
</dbReference>
<name>W4VJD2_9BACI</name>
<gene>
    <name evidence="1" type="ORF">JCM21714_1901</name>
</gene>
<comment type="caution">
    <text evidence="1">The sequence shown here is derived from an EMBL/GenBank/DDBJ whole genome shotgun (WGS) entry which is preliminary data.</text>
</comment>
<dbReference type="STRING" id="1298598.JCM21714_1901"/>
<evidence type="ECO:0000313" key="1">
    <source>
        <dbReference type="EMBL" id="GAE92879.1"/>
    </source>
</evidence>